<dbReference type="GO" id="GO:0006357">
    <property type="term" value="P:regulation of transcription by RNA polymerase II"/>
    <property type="evidence" value="ECO:0007669"/>
    <property type="project" value="InterPro"/>
</dbReference>
<name>A0A2V3ID42_9FLOR</name>
<gene>
    <name evidence="1" type="ORF">BWQ96_10284</name>
</gene>
<proteinExistence type="predicted"/>
<dbReference type="OrthoDB" id="3030at2759"/>
<sequence>MALFESSTQAKYWSLTPEDLSSVREQANRQAVQSRPPHPAPLSLEEEAIIRRHHERRILRFNRNNNLPDKLAATAITYFKRFFLHRSVMDYNPAAITLLSLYASSKVEEIVFDAQDLVARFDASVNGVAADTPLSEQPMSADGCSMRITADALLSTELWFLQQISFHLICYHPFKSLGIVREKLHVANVCGSGQKADDLLAGIILRAEHVVRRRALLCDLPLSNLPAVIAVAATIVGAKDAGGPDEKQLMPVLIGDNEHLTDRICAAVDVLRSLSDRTPENEASQVAQLEKKRKAVQKNINDPMSEEFKEMEREQLRQEDEKELERLKIFQEKLKRRAEAMLGHDAVDASNKKRKIET</sequence>
<dbReference type="CDD" id="cd20524">
    <property type="entry name" value="CYCLIN_CCNH_rpt1"/>
    <property type="match status" value="1"/>
</dbReference>
<dbReference type="STRING" id="448386.A0A2V3ID42"/>
<dbReference type="GO" id="GO:0016538">
    <property type="term" value="F:cyclin-dependent protein serine/threonine kinase regulator activity"/>
    <property type="evidence" value="ECO:0007669"/>
    <property type="project" value="InterPro"/>
</dbReference>
<comment type="caution">
    <text evidence="1">The sequence shown here is derived from an EMBL/GenBank/DDBJ whole genome shotgun (WGS) entry which is preliminary data.</text>
</comment>
<dbReference type="InterPro" id="IPR043198">
    <property type="entry name" value="Cyclin/Ssn8"/>
</dbReference>
<accession>A0A2V3ID42</accession>
<organism evidence="1 2">
    <name type="scientific">Gracilariopsis chorda</name>
    <dbReference type="NCBI Taxonomy" id="448386"/>
    <lineage>
        <taxon>Eukaryota</taxon>
        <taxon>Rhodophyta</taxon>
        <taxon>Florideophyceae</taxon>
        <taxon>Rhodymeniophycidae</taxon>
        <taxon>Gracilariales</taxon>
        <taxon>Gracilariaceae</taxon>
        <taxon>Gracilariopsis</taxon>
    </lineage>
</organism>
<evidence type="ECO:0000313" key="2">
    <source>
        <dbReference type="Proteomes" id="UP000247409"/>
    </source>
</evidence>
<evidence type="ECO:0000313" key="1">
    <source>
        <dbReference type="EMBL" id="PXF40006.1"/>
    </source>
</evidence>
<dbReference type="Proteomes" id="UP000247409">
    <property type="component" value="Unassembled WGS sequence"/>
</dbReference>
<dbReference type="SUPFAM" id="SSF47954">
    <property type="entry name" value="Cyclin-like"/>
    <property type="match status" value="1"/>
</dbReference>
<dbReference type="PANTHER" id="PTHR10026">
    <property type="entry name" value="CYCLIN"/>
    <property type="match status" value="1"/>
</dbReference>
<dbReference type="EMBL" id="NBIV01000384">
    <property type="protein sequence ID" value="PXF40006.1"/>
    <property type="molecule type" value="Genomic_DNA"/>
</dbReference>
<keyword evidence="2" id="KW-1185">Reference proteome</keyword>
<protein>
    <submittedName>
        <fullName evidence="1">Cyclin-H</fullName>
    </submittedName>
</protein>
<dbReference type="AlphaFoldDB" id="A0A2V3ID42"/>
<reference evidence="1 2" key="1">
    <citation type="journal article" date="2018" name="Mol. Biol. Evol.">
        <title>Analysis of the draft genome of the red seaweed Gracilariopsis chorda provides insights into genome size evolution in Rhodophyta.</title>
        <authorList>
            <person name="Lee J."/>
            <person name="Yang E.C."/>
            <person name="Graf L."/>
            <person name="Yang J.H."/>
            <person name="Qiu H."/>
            <person name="Zel Zion U."/>
            <person name="Chan C.X."/>
            <person name="Stephens T.G."/>
            <person name="Weber A.P.M."/>
            <person name="Boo G.H."/>
            <person name="Boo S.M."/>
            <person name="Kim K.M."/>
            <person name="Shin Y."/>
            <person name="Jung M."/>
            <person name="Lee S.J."/>
            <person name="Yim H.S."/>
            <person name="Lee J.H."/>
            <person name="Bhattacharya D."/>
            <person name="Yoon H.S."/>
        </authorList>
    </citation>
    <scope>NUCLEOTIDE SEQUENCE [LARGE SCALE GENOMIC DNA]</scope>
    <source>
        <strain evidence="1 2">SKKU-2015</strain>
        <tissue evidence="1">Whole body</tissue>
    </source>
</reference>
<dbReference type="Gene3D" id="1.10.472.10">
    <property type="entry name" value="Cyclin-like"/>
    <property type="match status" value="1"/>
</dbReference>
<dbReference type="InterPro" id="IPR036915">
    <property type="entry name" value="Cyclin-like_sf"/>
</dbReference>